<gene>
    <name evidence="2" type="ORF">ABB26_10125</name>
</gene>
<dbReference type="RefSeq" id="WP_057633700.1">
    <property type="nucleotide sequence ID" value="NZ_LDJI01000019.1"/>
</dbReference>
<dbReference type="OrthoDB" id="6056344at2"/>
<dbReference type="AlphaFoldDB" id="A0A0R0CDJ7"/>
<dbReference type="Proteomes" id="UP000050864">
    <property type="component" value="Unassembled WGS sequence"/>
</dbReference>
<dbReference type="PATRIC" id="fig|405444.3.peg.1048"/>
<evidence type="ECO:0000256" key="1">
    <source>
        <dbReference type="SAM" id="Phobius"/>
    </source>
</evidence>
<accession>A0A0R0CDJ7</accession>
<dbReference type="EMBL" id="LDJI01000019">
    <property type="protein sequence ID" value="KRG63924.1"/>
    <property type="molecule type" value="Genomic_DNA"/>
</dbReference>
<reference evidence="2 3" key="1">
    <citation type="submission" date="2015-05" db="EMBL/GenBank/DDBJ databases">
        <title>Genome sequencing and analysis of members of genus Stenotrophomonas.</title>
        <authorList>
            <person name="Patil P.P."/>
            <person name="Midha S."/>
            <person name="Patil P.B."/>
        </authorList>
    </citation>
    <scope>NUCLEOTIDE SEQUENCE [LARGE SCALE GENOMIC DNA]</scope>
    <source>
        <strain evidence="2 3">DSM 18929</strain>
    </source>
</reference>
<evidence type="ECO:0000313" key="3">
    <source>
        <dbReference type="Proteomes" id="UP000050864"/>
    </source>
</evidence>
<evidence type="ECO:0000313" key="2">
    <source>
        <dbReference type="EMBL" id="KRG63924.1"/>
    </source>
</evidence>
<keyword evidence="1" id="KW-0812">Transmembrane</keyword>
<keyword evidence="1" id="KW-0472">Membrane</keyword>
<evidence type="ECO:0008006" key="4">
    <source>
        <dbReference type="Google" id="ProtNLM"/>
    </source>
</evidence>
<feature type="transmembrane region" description="Helical" evidence="1">
    <location>
        <begin position="30"/>
        <end position="48"/>
    </location>
</feature>
<keyword evidence="3" id="KW-1185">Reference proteome</keyword>
<proteinExistence type="predicted"/>
<organism evidence="2 3">
    <name type="scientific">Stenotrophomonas humi</name>
    <dbReference type="NCBI Taxonomy" id="405444"/>
    <lineage>
        <taxon>Bacteria</taxon>
        <taxon>Pseudomonadati</taxon>
        <taxon>Pseudomonadota</taxon>
        <taxon>Gammaproteobacteria</taxon>
        <taxon>Lysobacterales</taxon>
        <taxon>Lysobacteraceae</taxon>
        <taxon>Stenotrophomonas</taxon>
    </lineage>
</organism>
<comment type="caution">
    <text evidence="2">The sequence shown here is derived from an EMBL/GenBank/DDBJ whole genome shotgun (WGS) entry which is preliminary data.</text>
</comment>
<keyword evidence="1" id="KW-1133">Transmembrane helix</keyword>
<sequence>MIRLLIYAALLTFFADMLRKAWMVRADSLVLPIAAAVIVFLVLTVRRCRFLYRRLRRNRIAFIRPRGEFPPQRKHDVR</sequence>
<name>A0A0R0CDJ7_9GAMM</name>
<protein>
    <recommendedName>
        <fullName evidence="4">Transmembrane protein</fullName>
    </recommendedName>
</protein>